<comment type="catalytic activity">
    <reaction evidence="10">
        <text>[(1-&gt;4)-alpha-D-galacturonosyl methyl ester](n) + n H2O = [(1-&gt;4)-alpha-D-galacturonosyl](n) + n methanol + n H(+)</text>
        <dbReference type="Rhea" id="RHEA:22380"/>
        <dbReference type="Rhea" id="RHEA-COMP:14570"/>
        <dbReference type="Rhea" id="RHEA-COMP:14573"/>
        <dbReference type="ChEBI" id="CHEBI:15377"/>
        <dbReference type="ChEBI" id="CHEBI:15378"/>
        <dbReference type="ChEBI" id="CHEBI:17790"/>
        <dbReference type="ChEBI" id="CHEBI:140522"/>
        <dbReference type="ChEBI" id="CHEBI:140523"/>
        <dbReference type="EC" id="3.1.1.11"/>
    </reaction>
</comment>
<dbReference type="EMBL" id="KV460209">
    <property type="protein sequence ID" value="OBU00491.1"/>
    <property type="molecule type" value="Genomic_DNA"/>
</dbReference>
<keyword evidence="7" id="KW-0378">Hydrolase</keyword>
<dbReference type="GO" id="GO:0005576">
    <property type="term" value="C:extracellular region"/>
    <property type="evidence" value="ECO:0007669"/>
    <property type="project" value="UniProtKB-SubCell"/>
</dbReference>
<protein>
    <recommendedName>
        <fullName evidence="4">pectinesterase</fullName>
        <ecNumber evidence="4">3.1.1.11</ecNumber>
    </recommendedName>
    <alternativeName>
        <fullName evidence="9">Pectin methylesterase A</fullName>
    </alternativeName>
</protein>
<dbReference type="GO" id="GO:0045490">
    <property type="term" value="P:pectin catabolic process"/>
    <property type="evidence" value="ECO:0007669"/>
    <property type="project" value="UniProtKB-UniPathway"/>
</dbReference>
<keyword evidence="14" id="KW-1185">Reference proteome</keyword>
<feature type="domain" description="Pectinesterase catalytic" evidence="12">
    <location>
        <begin position="49"/>
        <end position="306"/>
    </location>
</feature>
<feature type="signal peptide" evidence="11">
    <location>
        <begin position="1"/>
        <end position="21"/>
    </location>
</feature>
<comment type="subcellular location">
    <subcellularLocation>
        <location evidence="1">Secreted</location>
    </subcellularLocation>
</comment>
<dbReference type="FunFam" id="2.160.20.10:FF:000014">
    <property type="entry name" value="Pectinesterase"/>
    <property type="match status" value="1"/>
</dbReference>
<evidence type="ECO:0000259" key="12">
    <source>
        <dbReference type="Pfam" id="PF01095"/>
    </source>
</evidence>
<dbReference type="PANTHER" id="PTHR31321:SF57">
    <property type="entry name" value="PECTINESTERASE 53-RELATED"/>
    <property type="match status" value="1"/>
</dbReference>
<dbReference type="Gene3D" id="2.160.20.10">
    <property type="entry name" value="Single-stranded right-handed beta-helix, Pectin lyase-like"/>
    <property type="match status" value="1"/>
</dbReference>
<comment type="similarity">
    <text evidence="3">Belongs to the pectinesterase family.</text>
</comment>
<dbReference type="UniPathway" id="UPA00545">
    <property type="reaction ID" value="UER00823"/>
</dbReference>
<evidence type="ECO:0000256" key="7">
    <source>
        <dbReference type="ARBA" id="ARBA00022801"/>
    </source>
</evidence>
<organism evidence="13 14">
    <name type="scientific">Pseudogymnoascus verrucosus</name>
    <dbReference type="NCBI Taxonomy" id="342668"/>
    <lineage>
        <taxon>Eukaryota</taxon>
        <taxon>Fungi</taxon>
        <taxon>Dikarya</taxon>
        <taxon>Ascomycota</taxon>
        <taxon>Pezizomycotina</taxon>
        <taxon>Leotiomycetes</taxon>
        <taxon>Thelebolales</taxon>
        <taxon>Thelebolaceae</taxon>
        <taxon>Pseudogymnoascus</taxon>
    </lineage>
</organism>
<keyword evidence="8" id="KW-0063">Aspartyl esterase</keyword>
<evidence type="ECO:0000256" key="10">
    <source>
        <dbReference type="ARBA" id="ARBA00047928"/>
    </source>
</evidence>
<dbReference type="SUPFAM" id="SSF51126">
    <property type="entry name" value="Pectin lyase-like"/>
    <property type="match status" value="1"/>
</dbReference>
<keyword evidence="5" id="KW-0964">Secreted</keyword>
<evidence type="ECO:0000256" key="11">
    <source>
        <dbReference type="SAM" id="SignalP"/>
    </source>
</evidence>
<dbReference type="OrthoDB" id="2019149at2759"/>
<keyword evidence="6 11" id="KW-0732">Signal</keyword>
<evidence type="ECO:0000256" key="2">
    <source>
        <dbReference type="ARBA" id="ARBA00005184"/>
    </source>
</evidence>
<gene>
    <name evidence="13" type="ORF">VE01_01572</name>
</gene>
<dbReference type="GO" id="GO:0030599">
    <property type="term" value="F:pectinesterase activity"/>
    <property type="evidence" value="ECO:0007669"/>
    <property type="project" value="UniProtKB-EC"/>
</dbReference>
<evidence type="ECO:0000256" key="8">
    <source>
        <dbReference type="ARBA" id="ARBA00023085"/>
    </source>
</evidence>
<reference evidence="14" key="2">
    <citation type="journal article" date="2018" name="Nat. Commun.">
        <title>Extreme sensitivity to ultraviolet light in the fungal pathogen causing white-nose syndrome of bats.</title>
        <authorList>
            <person name="Palmer J.M."/>
            <person name="Drees K.P."/>
            <person name="Foster J.T."/>
            <person name="Lindner D.L."/>
        </authorList>
    </citation>
    <scope>NUCLEOTIDE SEQUENCE [LARGE SCALE GENOMIC DNA]</scope>
    <source>
        <strain evidence="14">UAMH 10579</strain>
    </source>
</reference>
<evidence type="ECO:0000256" key="1">
    <source>
        <dbReference type="ARBA" id="ARBA00004613"/>
    </source>
</evidence>
<dbReference type="Proteomes" id="UP000091956">
    <property type="component" value="Unassembled WGS sequence"/>
</dbReference>
<accession>A0A1B8GXF6</accession>
<dbReference type="InterPro" id="IPR011050">
    <property type="entry name" value="Pectin_lyase_fold/virulence"/>
</dbReference>
<evidence type="ECO:0000256" key="6">
    <source>
        <dbReference type="ARBA" id="ARBA00022729"/>
    </source>
</evidence>
<feature type="chain" id="PRO_5011114717" description="pectinesterase" evidence="11">
    <location>
        <begin position="22"/>
        <end position="333"/>
    </location>
</feature>
<proteinExistence type="inferred from homology"/>
<evidence type="ECO:0000256" key="9">
    <source>
        <dbReference type="ARBA" id="ARBA00042203"/>
    </source>
</evidence>
<evidence type="ECO:0000313" key="14">
    <source>
        <dbReference type="Proteomes" id="UP000091956"/>
    </source>
</evidence>
<evidence type="ECO:0000256" key="5">
    <source>
        <dbReference type="ARBA" id="ARBA00022525"/>
    </source>
</evidence>
<dbReference type="Pfam" id="PF01095">
    <property type="entry name" value="Pectinesterase"/>
    <property type="match status" value="1"/>
</dbReference>
<dbReference type="GO" id="GO:0042545">
    <property type="term" value="P:cell wall modification"/>
    <property type="evidence" value="ECO:0007669"/>
    <property type="project" value="InterPro"/>
</dbReference>
<sequence>MKFTLLVSGALALLGIGEAMAAPSPALVKRTARTSTPTGCLTVRGSGTKSGEYSTMTAALAALGSGSASACIFVYSGTYNEAFRIAYNGPLILYGYTADTGTYKSNVVTFQRSMSSTDAGNLDASSVANIVSANFKAYNINFKNTYGSGSQAVAVTANGDKQGFYGCGFYGYQDTLYAKNGKQYYSNCYMEGAVDYIFGNAAAWFGECTIASNGGGAITATSREDPADASRYVFDHSTVTAASGASVVGKVYLGRPWRVLSRVMFQNSVLTNVVNAKGWTTMADGATPIYTEYNNSGAGSDTSSRQFLTASSAAISKETVWGSDWKTWVDTSY</sequence>
<dbReference type="STRING" id="342668.A0A1B8GXF6"/>
<dbReference type="GeneID" id="28834958"/>
<name>A0A1B8GXF6_9PEZI</name>
<evidence type="ECO:0000313" key="13">
    <source>
        <dbReference type="EMBL" id="OBU00491.1"/>
    </source>
</evidence>
<dbReference type="InterPro" id="IPR000070">
    <property type="entry name" value="Pectinesterase_cat"/>
</dbReference>
<reference evidence="13 14" key="1">
    <citation type="submission" date="2016-03" db="EMBL/GenBank/DDBJ databases">
        <title>Comparative genomics of Pseudogymnoascus destructans, the fungus causing white-nose syndrome of bats.</title>
        <authorList>
            <person name="Palmer J.M."/>
            <person name="Drees K.P."/>
            <person name="Foster J.T."/>
            <person name="Lindner D.L."/>
        </authorList>
    </citation>
    <scope>NUCLEOTIDE SEQUENCE [LARGE SCALE GENOMIC DNA]</scope>
    <source>
        <strain evidence="13 14">UAMH 10579</strain>
    </source>
</reference>
<dbReference type="InterPro" id="IPR012334">
    <property type="entry name" value="Pectin_lyas_fold"/>
</dbReference>
<comment type="pathway">
    <text evidence="2">Glycan metabolism; pectin degradation; 2-dehydro-3-deoxy-D-gluconate from pectin: step 1/5.</text>
</comment>
<evidence type="ECO:0000256" key="4">
    <source>
        <dbReference type="ARBA" id="ARBA00013229"/>
    </source>
</evidence>
<dbReference type="EC" id="3.1.1.11" evidence="4"/>
<dbReference type="PANTHER" id="PTHR31321">
    <property type="entry name" value="ACYL-COA THIOESTER HYDROLASE YBHC-RELATED"/>
    <property type="match status" value="1"/>
</dbReference>
<dbReference type="AlphaFoldDB" id="A0A1B8GXF6"/>
<evidence type="ECO:0000256" key="3">
    <source>
        <dbReference type="ARBA" id="ARBA00008891"/>
    </source>
</evidence>
<dbReference type="RefSeq" id="XP_018134223.1">
    <property type="nucleotide sequence ID" value="XM_018271091.1"/>
</dbReference>